<dbReference type="RefSeq" id="WP_380128093.1">
    <property type="nucleotide sequence ID" value="NZ_JBHSIU010000125.1"/>
</dbReference>
<evidence type="ECO:0000256" key="1">
    <source>
        <dbReference type="SAM" id="Phobius"/>
    </source>
</evidence>
<keyword evidence="1" id="KW-1133">Transmembrane helix</keyword>
<evidence type="ECO:0000313" key="2">
    <source>
        <dbReference type="EMBL" id="MFC5007450.1"/>
    </source>
</evidence>
<accession>A0ABV9WIJ6</accession>
<dbReference type="Proteomes" id="UP001595912">
    <property type="component" value="Unassembled WGS sequence"/>
</dbReference>
<comment type="caution">
    <text evidence="2">The sequence shown here is derived from an EMBL/GenBank/DDBJ whole genome shotgun (WGS) entry which is preliminary data.</text>
</comment>
<keyword evidence="1" id="KW-0472">Membrane</keyword>
<proteinExistence type="predicted"/>
<keyword evidence="1" id="KW-0812">Transmembrane</keyword>
<evidence type="ECO:0008006" key="4">
    <source>
        <dbReference type="Google" id="ProtNLM"/>
    </source>
</evidence>
<gene>
    <name evidence="2" type="ORF">ACFPIJ_57775</name>
</gene>
<keyword evidence="3" id="KW-1185">Reference proteome</keyword>
<dbReference type="EMBL" id="JBHSIU010000125">
    <property type="protein sequence ID" value="MFC5007450.1"/>
    <property type="molecule type" value="Genomic_DNA"/>
</dbReference>
<organism evidence="2 3">
    <name type="scientific">Dactylosporangium cerinum</name>
    <dbReference type="NCBI Taxonomy" id="1434730"/>
    <lineage>
        <taxon>Bacteria</taxon>
        <taxon>Bacillati</taxon>
        <taxon>Actinomycetota</taxon>
        <taxon>Actinomycetes</taxon>
        <taxon>Micromonosporales</taxon>
        <taxon>Micromonosporaceae</taxon>
        <taxon>Dactylosporangium</taxon>
    </lineage>
</organism>
<feature type="transmembrane region" description="Helical" evidence="1">
    <location>
        <begin position="64"/>
        <end position="85"/>
    </location>
</feature>
<reference evidence="3" key="1">
    <citation type="journal article" date="2019" name="Int. J. Syst. Evol. Microbiol.">
        <title>The Global Catalogue of Microorganisms (GCM) 10K type strain sequencing project: providing services to taxonomists for standard genome sequencing and annotation.</title>
        <authorList>
            <consortium name="The Broad Institute Genomics Platform"/>
            <consortium name="The Broad Institute Genome Sequencing Center for Infectious Disease"/>
            <person name="Wu L."/>
            <person name="Ma J."/>
        </authorList>
    </citation>
    <scope>NUCLEOTIDE SEQUENCE [LARGE SCALE GENOMIC DNA]</scope>
    <source>
        <strain evidence="3">CGMCC 4.7152</strain>
    </source>
</reference>
<protein>
    <recommendedName>
        <fullName evidence="4">MFS transporter</fullName>
    </recommendedName>
</protein>
<evidence type="ECO:0000313" key="3">
    <source>
        <dbReference type="Proteomes" id="UP001595912"/>
    </source>
</evidence>
<name>A0ABV9WIJ6_9ACTN</name>
<sequence length="105" mass="10424">MGASLGAAGLGALYTNRLQATLGDRLGAAEAGRLLSGGELTAGAVRKLPAATQDAVHAAVTSGVHATAMAAAALGAVAFALAWLIRGRPLRESPAPTQVLEETHV</sequence>